<dbReference type="InterPro" id="IPR001867">
    <property type="entry name" value="OmpR/PhoB-type_DNA-bd"/>
</dbReference>
<feature type="domain" description="OmpR/PhoB-type" evidence="4">
    <location>
        <begin position="6"/>
        <end position="104"/>
    </location>
</feature>
<reference evidence="5 6" key="1">
    <citation type="submission" date="2019-02" db="EMBL/GenBank/DDBJ databases">
        <title>Genomic Encyclopedia of Archaeal and Bacterial Type Strains, Phase II (KMG-II): from individual species to whole genera.</title>
        <authorList>
            <person name="Goeker M."/>
        </authorList>
    </citation>
    <scope>NUCLEOTIDE SEQUENCE [LARGE SCALE GENOMIC DNA]</scope>
    <source>
        <strain evidence="5 6">DSM 18101</strain>
    </source>
</reference>
<dbReference type="EMBL" id="SHKW01000001">
    <property type="protein sequence ID" value="RZU43105.1"/>
    <property type="molecule type" value="Genomic_DNA"/>
</dbReference>
<keyword evidence="6" id="KW-1185">Reference proteome</keyword>
<feature type="DNA-binding region" description="OmpR/PhoB-type" evidence="3">
    <location>
        <begin position="6"/>
        <end position="104"/>
    </location>
</feature>
<evidence type="ECO:0000256" key="1">
    <source>
        <dbReference type="ARBA" id="ARBA00009820"/>
    </source>
</evidence>
<evidence type="ECO:0000313" key="6">
    <source>
        <dbReference type="Proteomes" id="UP000292958"/>
    </source>
</evidence>
<sequence length="745" mass="81042">MMGNKSFVFRFSDVEVREREFSLTKAGKVLAVEPKAFRVLLLLLRTPQKVISKEELLNSVWGDTAVTEGSLTRCIWLLRRLLGDDVNEPRFIETVATVGYRFVCKVEVSEIALGDLQATDKAIGLSEADFVETPVQSARDLSRELKWISGEVGLTKASEPAPRRREQFAWGVAALCIALLTWLGVAHWRSIQPAESRNLRLSLLPPPSTSFVPHNFAISPDGRRLAFVAVAQDGGTALWIRSLASGAAQQLTGTEGATLPFWSPDSRQVGFFQASKLKSVDPSSGAVQVLCDAPGGFGGAWNDRGTIIFAFGGSNGPSDIGSNSILKVSASGGETQLVTKGNAPNAPIIWPSALPDGDHFLYFLRGSSKPAQKQGIYVGSLSTQESKLISSEIIGNTQFASSRLYYVRNSSLMAQSFDLKRLQLTGRPEVVSRQELEEAPAFSRTGFSVSDNGVVVFQSATESLSRLAWFDRSGKELEELPRTGYRDPALSRDGALLAVSSDEEHNGKRYIHIYDFARGTSTRVSEGGKDSLPVFSPDGKRVAYAANHDRTSKYIDVAATDGSGKLERLVASDRLALNDWSADGRFLVYMNFQNVVAPELEVLDLRNHSQTAYATGAEAQFSPDGRWIAFSGFGSSGSGDPEVYVGRFPGSGRRIQISNHGGLQARWRADGKELFYISMDKKLMAVAIDTSHDEPVAGVPHVLFQTRIIGPRLVLFQYAVSPDGSRFLINSMPSVGAAPLTVLMN</sequence>
<dbReference type="PANTHER" id="PTHR36842">
    <property type="entry name" value="PROTEIN TOLB HOMOLOG"/>
    <property type="match status" value="1"/>
</dbReference>
<accession>A0A4Q7Z0U4</accession>
<dbReference type="RefSeq" id="WP_165420200.1">
    <property type="nucleotide sequence ID" value="NZ_SHKW01000001.1"/>
</dbReference>
<dbReference type="Proteomes" id="UP000292958">
    <property type="component" value="Unassembled WGS sequence"/>
</dbReference>
<dbReference type="GO" id="GO:0000160">
    <property type="term" value="P:phosphorelay signal transduction system"/>
    <property type="evidence" value="ECO:0007669"/>
    <property type="project" value="InterPro"/>
</dbReference>
<dbReference type="Gene3D" id="1.10.10.10">
    <property type="entry name" value="Winged helix-like DNA-binding domain superfamily/Winged helix DNA-binding domain"/>
    <property type="match status" value="1"/>
</dbReference>
<dbReference type="InterPro" id="IPR036388">
    <property type="entry name" value="WH-like_DNA-bd_sf"/>
</dbReference>
<dbReference type="InterPro" id="IPR011042">
    <property type="entry name" value="6-blade_b-propeller_TolB-like"/>
</dbReference>
<dbReference type="PROSITE" id="PS51755">
    <property type="entry name" value="OMPR_PHOB"/>
    <property type="match status" value="1"/>
</dbReference>
<organism evidence="5 6">
    <name type="scientific">Edaphobacter modestus</name>
    <dbReference type="NCBI Taxonomy" id="388466"/>
    <lineage>
        <taxon>Bacteria</taxon>
        <taxon>Pseudomonadati</taxon>
        <taxon>Acidobacteriota</taxon>
        <taxon>Terriglobia</taxon>
        <taxon>Terriglobales</taxon>
        <taxon>Acidobacteriaceae</taxon>
        <taxon>Edaphobacter</taxon>
    </lineage>
</organism>
<dbReference type="GO" id="GO:0003677">
    <property type="term" value="F:DNA binding"/>
    <property type="evidence" value="ECO:0007669"/>
    <property type="project" value="UniProtKB-UniRule"/>
</dbReference>
<evidence type="ECO:0000256" key="3">
    <source>
        <dbReference type="PROSITE-ProRule" id="PRU01091"/>
    </source>
</evidence>
<gene>
    <name evidence="5" type="ORF">BDD14_4732</name>
</gene>
<dbReference type="CDD" id="cd00383">
    <property type="entry name" value="trans_reg_C"/>
    <property type="match status" value="1"/>
</dbReference>
<proteinExistence type="inferred from homology"/>
<dbReference type="PANTHER" id="PTHR36842:SF1">
    <property type="entry name" value="PROTEIN TOLB"/>
    <property type="match status" value="1"/>
</dbReference>
<keyword evidence="2 3" id="KW-0238">DNA-binding</keyword>
<protein>
    <submittedName>
        <fullName evidence="5">DNA-binding winged helix-turn-helix (WHTH) protein</fullName>
    </submittedName>
</protein>
<dbReference type="Gene3D" id="2.120.10.60">
    <property type="entry name" value="Tricorn protease N-terminal domain"/>
    <property type="match status" value="1"/>
</dbReference>
<comment type="similarity">
    <text evidence="1">Belongs to the TolB family.</text>
</comment>
<comment type="caution">
    <text evidence="5">The sequence shown here is derived from an EMBL/GenBank/DDBJ whole genome shotgun (WGS) entry which is preliminary data.</text>
</comment>
<name>A0A4Q7Z0U4_9BACT</name>
<dbReference type="InterPro" id="IPR016032">
    <property type="entry name" value="Sig_transdc_resp-reg_C-effctor"/>
</dbReference>
<dbReference type="GO" id="GO:0006355">
    <property type="term" value="P:regulation of DNA-templated transcription"/>
    <property type="evidence" value="ECO:0007669"/>
    <property type="project" value="InterPro"/>
</dbReference>
<dbReference type="AlphaFoldDB" id="A0A4Q7Z0U4"/>
<evidence type="ECO:0000256" key="2">
    <source>
        <dbReference type="ARBA" id="ARBA00023125"/>
    </source>
</evidence>
<evidence type="ECO:0000313" key="5">
    <source>
        <dbReference type="EMBL" id="RZU43105.1"/>
    </source>
</evidence>
<dbReference type="SUPFAM" id="SSF82171">
    <property type="entry name" value="DPP6 N-terminal domain-like"/>
    <property type="match status" value="2"/>
</dbReference>
<evidence type="ECO:0000259" key="4">
    <source>
        <dbReference type="PROSITE" id="PS51755"/>
    </source>
</evidence>
<dbReference type="InterPro" id="IPR011659">
    <property type="entry name" value="WD40"/>
</dbReference>
<dbReference type="SMART" id="SM00862">
    <property type="entry name" value="Trans_reg_C"/>
    <property type="match status" value="1"/>
</dbReference>
<dbReference type="Pfam" id="PF07676">
    <property type="entry name" value="PD40"/>
    <property type="match status" value="3"/>
</dbReference>
<dbReference type="SUPFAM" id="SSF46894">
    <property type="entry name" value="C-terminal effector domain of the bipartite response regulators"/>
    <property type="match status" value="1"/>
</dbReference>
<dbReference type="Pfam" id="PF00486">
    <property type="entry name" value="Trans_reg_C"/>
    <property type="match status" value="1"/>
</dbReference>
<dbReference type="Gene3D" id="2.120.10.30">
    <property type="entry name" value="TolB, C-terminal domain"/>
    <property type="match status" value="2"/>
</dbReference>